<dbReference type="AlphaFoldDB" id="A0A317Z7X0"/>
<keyword evidence="1" id="KW-0378">Hydrolase</keyword>
<protein>
    <submittedName>
        <fullName evidence="1">Helicase DnaB</fullName>
    </submittedName>
</protein>
<comment type="caution">
    <text evidence="1">The sequence shown here is derived from an EMBL/GenBank/DDBJ whole genome shotgun (WGS) entry which is preliminary data.</text>
</comment>
<dbReference type="EMBL" id="QEIV01001160">
    <property type="protein sequence ID" value="PWZ97763.1"/>
    <property type="molecule type" value="Genomic_DNA"/>
</dbReference>
<feature type="non-terminal residue" evidence="1">
    <location>
        <position position="1"/>
    </location>
</feature>
<sequence>QNQLSPHDGFIVMRPFQYHAVHYDILNRLFTPLIGAEAIGVYQFLNQFESATFDQGFTHYTIMSELKLSLGRF</sequence>
<gene>
    <name evidence="1" type="ORF">DD924_11885</name>
</gene>
<evidence type="ECO:0000313" key="2">
    <source>
        <dbReference type="Proteomes" id="UP000246351"/>
    </source>
</evidence>
<dbReference type="Proteomes" id="UP000246351">
    <property type="component" value="Unassembled WGS sequence"/>
</dbReference>
<evidence type="ECO:0000313" key="1">
    <source>
        <dbReference type="EMBL" id="PWZ97763.1"/>
    </source>
</evidence>
<proteinExistence type="predicted"/>
<feature type="non-terminal residue" evidence="1">
    <location>
        <position position="73"/>
    </location>
</feature>
<reference evidence="1 2" key="1">
    <citation type="journal article" date="2018" name="Vet. Microbiol.">
        <title>Clonal diversity and geographic distribution of methicillin-resistant Staphylococcus pseudintermedius from Australian animals: Discovery of novel sequence types.</title>
        <authorList>
            <person name="Worthing K.A."/>
            <person name="Abraham S."/>
            <person name="Coombs G.W."/>
            <person name="Pang S."/>
            <person name="Saputra S."/>
            <person name="Jordan D."/>
            <person name="Trott D.J."/>
            <person name="Norris J.M."/>
        </authorList>
    </citation>
    <scope>NUCLEOTIDE SEQUENCE [LARGE SCALE GENOMIC DNA]</scope>
    <source>
        <strain evidence="1 2">ST71 3</strain>
    </source>
</reference>
<accession>A0A317Z7X0</accession>
<keyword evidence="1" id="KW-0067">ATP-binding</keyword>
<dbReference type="GO" id="GO:0004386">
    <property type="term" value="F:helicase activity"/>
    <property type="evidence" value="ECO:0007669"/>
    <property type="project" value="UniProtKB-KW"/>
</dbReference>
<name>A0A317Z7X0_STAPS</name>
<keyword evidence="1" id="KW-0347">Helicase</keyword>
<organism evidence="1 2">
    <name type="scientific">Staphylococcus pseudintermedius</name>
    <dbReference type="NCBI Taxonomy" id="283734"/>
    <lineage>
        <taxon>Bacteria</taxon>
        <taxon>Bacillati</taxon>
        <taxon>Bacillota</taxon>
        <taxon>Bacilli</taxon>
        <taxon>Bacillales</taxon>
        <taxon>Staphylococcaceae</taxon>
        <taxon>Staphylococcus</taxon>
        <taxon>Staphylococcus intermedius group</taxon>
    </lineage>
</organism>
<keyword evidence="1" id="KW-0547">Nucleotide-binding</keyword>